<dbReference type="Gene3D" id="3.30.530.20">
    <property type="match status" value="1"/>
</dbReference>
<dbReference type="CDD" id="cd07814">
    <property type="entry name" value="SRPBCC_CalC_Aha1-like"/>
    <property type="match status" value="1"/>
</dbReference>
<dbReference type="RefSeq" id="WP_185139799.1">
    <property type="nucleotide sequence ID" value="NZ_JACJVR010000144.1"/>
</dbReference>
<accession>A0A841U7L1</accession>
<dbReference type="Pfam" id="PF08327">
    <property type="entry name" value="AHSA1"/>
    <property type="match status" value="1"/>
</dbReference>
<dbReference type="Proteomes" id="UP000553776">
    <property type="component" value="Unassembled WGS sequence"/>
</dbReference>
<gene>
    <name evidence="3" type="ORF">H7B90_31095</name>
</gene>
<name>A0A841U7L1_9BACL</name>
<organism evidence="3 4">
    <name type="scientific">Cohnella xylanilytica</name>
    <dbReference type="NCBI Taxonomy" id="557555"/>
    <lineage>
        <taxon>Bacteria</taxon>
        <taxon>Bacillati</taxon>
        <taxon>Bacillota</taxon>
        <taxon>Bacilli</taxon>
        <taxon>Bacillales</taxon>
        <taxon>Paenibacillaceae</taxon>
        <taxon>Cohnella</taxon>
    </lineage>
</organism>
<feature type="domain" description="Activator of Hsp90 ATPase homologue 1/2-like C-terminal" evidence="2">
    <location>
        <begin position="35"/>
        <end position="143"/>
    </location>
</feature>
<dbReference type="EMBL" id="JACJVR010000144">
    <property type="protein sequence ID" value="MBB6695849.1"/>
    <property type="molecule type" value="Genomic_DNA"/>
</dbReference>
<dbReference type="InterPro" id="IPR013538">
    <property type="entry name" value="ASHA1/2-like_C"/>
</dbReference>
<dbReference type="SUPFAM" id="SSF55961">
    <property type="entry name" value="Bet v1-like"/>
    <property type="match status" value="1"/>
</dbReference>
<proteinExistence type="inferred from homology"/>
<evidence type="ECO:0000259" key="2">
    <source>
        <dbReference type="Pfam" id="PF08327"/>
    </source>
</evidence>
<protein>
    <submittedName>
        <fullName evidence="3">SRPBCC domain-containing protein</fullName>
    </submittedName>
</protein>
<evidence type="ECO:0000256" key="1">
    <source>
        <dbReference type="ARBA" id="ARBA00006817"/>
    </source>
</evidence>
<evidence type="ECO:0000313" key="3">
    <source>
        <dbReference type="EMBL" id="MBB6695849.1"/>
    </source>
</evidence>
<evidence type="ECO:0000313" key="4">
    <source>
        <dbReference type="Proteomes" id="UP000553776"/>
    </source>
</evidence>
<dbReference type="AlphaFoldDB" id="A0A841U7L1"/>
<sequence length="149" mass="16788">MSAREAARNGSGRVVGLTADAGYQIGVRRTLPIDRDRAWDFLLSPEGRRLWLGDVTDLQLQAGAVYRSVEGIAGEFRVVKPKEQLRLTWQPKGWEKPSTLQIRLLSSRPDKTTISFHQEKLSDAAARERMKERWEEALAVIAERTTGEG</sequence>
<comment type="caution">
    <text evidence="3">The sequence shown here is derived from an EMBL/GenBank/DDBJ whole genome shotgun (WGS) entry which is preliminary data.</text>
</comment>
<keyword evidence="4" id="KW-1185">Reference proteome</keyword>
<comment type="similarity">
    <text evidence="1">Belongs to the AHA1 family.</text>
</comment>
<reference evidence="3 4" key="1">
    <citation type="submission" date="2020-08" db="EMBL/GenBank/DDBJ databases">
        <title>Cohnella phylogeny.</title>
        <authorList>
            <person name="Dunlap C."/>
        </authorList>
    </citation>
    <scope>NUCLEOTIDE SEQUENCE [LARGE SCALE GENOMIC DNA]</scope>
    <source>
        <strain evidence="3 4">DSM 25239</strain>
    </source>
</reference>
<dbReference type="InterPro" id="IPR023393">
    <property type="entry name" value="START-like_dom_sf"/>
</dbReference>